<reference evidence="2" key="1">
    <citation type="journal article" date="2019" name="bioRxiv">
        <title>The Genome of the Zebra Mussel, Dreissena polymorpha: A Resource for Invasive Species Research.</title>
        <authorList>
            <person name="McCartney M.A."/>
            <person name="Auch B."/>
            <person name="Kono T."/>
            <person name="Mallez S."/>
            <person name="Zhang Y."/>
            <person name="Obille A."/>
            <person name="Becker A."/>
            <person name="Abrahante J.E."/>
            <person name="Garbe J."/>
            <person name="Badalamenti J.P."/>
            <person name="Herman A."/>
            <person name="Mangelson H."/>
            <person name="Liachko I."/>
            <person name="Sullivan S."/>
            <person name="Sone E.D."/>
            <person name="Koren S."/>
            <person name="Silverstein K.A.T."/>
            <person name="Beckman K.B."/>
            <person name="Gohl D.M."/>
        </authorList>
    </citation>
    <scope>NUCLEOTIDE SEQUENCE</scope>
    <source>
        <strain evidence="2">Duluth1</strain>
        <tissue evidence="2">Whole animal</tissue>
    </source>
</reference>
<accession>A0A9D4EY55</accession>
<gene>
    <name evidence="2" type="ORF">DPMN_166146</name>
</gene>
<evidence type="ECO:0000313" key="2">
    <source>
        <dbReference type="EMBL" id="KAH3788018.1"/>
    </source>
</evidence>
<evidence type="ECO:0000256" key="1">
    <source>
        <dbReference type="SAM" id="MobiDB-lite"/>
    </source>
</evidence>
<sequence>MNDFPRMAYVILSSPRIVECAMGRRTKREASGHNSETSIPPSRQLPPSINISERMNAYSQQKAQLTQVEVG</sequence>
<protein>
    <submittedName>
        <fullName evidence="2">Uncharacterized protein</fullName>
    </submittedName>
</protein>
<dbReference type="EMBL" id="JAIWYP010000008">
    <property type="protein sequence ID" value="KAH3788018.1"/>
    <property type="molecule type" value="Genomic_DNA"/>
</dbReference>
<reference evidence="2" key="2">
    <citation type="submission" date="2020-11" db="EMBL/GenBank/DDBJ databases">
        <authorList>
            <person name="McCartney M.A."/>
            <person name="Auch B."/>
            <person name="Kono T."/>
            <person name="Mallez S."/>
            <person name="Becker A."/>
            <person name="Gohl D.M."/>
            <person name="Silverstein K.A.T."/>
            <person name="Koren S."/>
            <person name="Bechman K.B."/>
            <person name="Herman A."/>
            <person name="Abrahante J.E."/>
            <person name="Garbe J."/>
        </authorList>
    </citation>
    <scope>NUCLEOTIDE SEQUENCE</scope>
    <source>
        <strain evidence="2">Duluth1</strain>
        <tissue evidence="2">Whole animal</tissue>
    </source>
</reference>
<dbReference type="Proteomes" id="UP000828390">
    <property type="component" value="Unassembled WGS sequence"/>
</dbReference>
<comment type="caution">
    <text evidence="2">The sequence shown here is derived from an EMBL/GenBank/DDBJ whole genome shotgun (WGS) entry which is preliminary data.</text>
</comment>
<evidence type="ECO:0000313" key="3">
    <source>
        <dbReference type="Proteomes" id="UP000828390"/>
    </source>
</evidence>
<keyword evidence="3" id="KW-1185">Reference proteome</keyword>
<name>A0A9D4EY55_DREPO</name>
<feature type="compositionally biased region" description="Polar residues" evidence="1">
    <location>
        <begin position="32"/>
        <end position="48"/>
    </location>
</feature>
<feature type="region of interest" description="Disordered" evidence="1">
    <location>
        <begin position="22"/>
        <end position="48"/>
    </location>
</feature>
<dbReference type="AlphaFoldDB" id="A0A9D4EY55"/>
<organism evidence="2 3">
    <name type="scientific">Dreissena polymorpha</name>
    <name type="common">Zebra mussel</name>
    <name type="synonym">Mytilus polymorpha</name>
    <dbReference type="NCBI Taxonomy" id="45954"/>
    <lineage>
        <taxon>Eukaryota</taxon>
        <taxon>Metazoa</taxon>
        <taxon>Spiralia</taxon>
        <taxon>Lophotrochozoa</taxon>
        <taxon>Mollusca</taxon>
        <taxon>Bivalvia</taxon>
        <taxon>Autobranchia</taxon>
        <taxon>Heteroconchia</taxon>
        <taxon>Euheterodonta</taxon>
        <taxon>Imparidentia</taxon>
        <taxon>Neoheterodontei</taxon>
        <taxon>Myida</taxon>
        <taxon>Dreissenoidea</taxon>
        <taxon>Dreissenidae</taxon>
        <taxon>Dreissena</taxon>
    </lineage>
</organism>
<proteinExistence type="predicted"/>